<keyword evidence="7" id="KW-0927">Auxin signaling pathway</keyword>
<reference evidence="9 10" key="1">
    <citation type="journal article" date="2021" name="Nat. Commun.">
        <title>Incipient diploidization of the medicinal plant Perilla within 10,000 years.</title>
        <authorList>
            <person name="Zhang Y."/>
            <person name="Shen Q."/>
            <person name="Leng L."/>
            <person name="Zhang D."/>
            <person name="Chen S."/>
            <person name="Shi Y."/>
            <person name="Ning Z."/>
            <person name="Chen S."/>
        </authorList>
    </citation>
    <scope>NUCLEOTIDE SEQUENCE [LARGE SCALE GENOMIC DNA]</scope>
    <source>
        <strain evidence="10">cv. PC099</strain>
    </source>
</reference>
<evidence type="ECO:0008006" key="11">
    <source>
        <dbReference type="Google" id="ProtNLM"/>
    </source>
</evidence>
<evidence type="ECO:0000256" key="2">
    <source>
        <dbReference type="ARBA" id="ARBA00004236"/>
    </source>
</evidence>
<feature type="compositionally biased region" description="Basic and acidic residues" evidence="8">
    <location>
        <begin position="98"/>
        <end position="112"/>
    </location>
</feature>
<feature type="compositionally biased region" description="Basic and acidic residues" evidence="8">
    <location>
        <begin position="149"/>
        <end position="169"/>
    </location>
</feature>
<evidence type="ECO:0000313" key="10">
    <source>
        <dbReference type="Proteomes" id="UP001190926"/>
    </source>
</evidence>
<dbReference type="AlphaFoldDB" id="A0AAD4P6U8"/>
<gene>
    <name evidence="9" type="ORF">C2S53_014884</name>
</gene>
<comment type="function">
    <text evidence="1">Involved in auxin transport. Regulator of the auxin signaling pathway.</text>
</comment>
<keyword evidence="10" id="KW-1185">Reference proteome</keyword>
<proteinExistence type="inferred from homology"/>
<keyword evidence="5" id="KW-1003">Cell membrane</keyword>
<keyword evidence="4" id="KW-0813">Transport</keyword>
<evidence type="ECO:0000256" key="1">
    <source>
        <dbReference type="ARBA" id="ARBA00002281"/>
    </source>
</evidence>
<feature type="compositionally biased region" description="Low complexity" evidence="8">
    <location>
        <begin position="236"/>
        <end position="254"/>
    </location>
</feature>
<name>A0AAD4P6U8_PERFH</name>
<dbReference type="PANTHER" id="PTHR33541:SF28">
    <property type="entry name" value="PROTEIN BIG GRAIN 1-LIKE A"/>
    <property type="match status" value="1"/>
</dbReference>
<dbReference type="Proteomes" id="UP001190926">
    <property type="component" value="Unassembled WGS sequence"/>
</dbReference>
<keyword evidence="6" id="KW-0472">Membrane</keyword>
<dbReference type="GO" id="GO:0009734">
    <property type="term" value="P:auxin-activated signaling pathway"/>
    <property type="evidence" value="ECO:0007669"/>
    <property type="project" value="UniProtKB-KW"/>
</dbReference>
<evidence type="ECO:0000256" key="3">
    <source>
        <dbReference type="ARBA" id="ARBA00010067"/>
    </source>
</evidence>
<protein>
    <recommendedName>
        <fullName evidence="11">Protein BIG GRAIN 1-like B</fullName>
    </recommendedName>
</protein>
<dbReference type="PANTHER" id="PTHR33541">
    <property type="entry name" value="PROTEIN BIG GRAIN 1-LIKE A-RELATED"/>
    <property type="match status" value="1"/>
</dbReference>
<comment type="caution">
    <text evidence="9">The sequence shown here is derived from an EMBL/GenBank/DDBJ whole genome shotgun (WGS) entry which is preliminary data.</text>
</comment>
<comment type="similarity">
    <text evidence="3">Belongs to the BIG GRAIN 1 (BG1) plant protein family.</text>
</comment>
<feature type="region of interest" description="Disordered" evidence="8">
    <location>
        <begin position="98"/>
        <end position="169"/>
    </location>
</feature>
<evidence type="ECO:0000313" key="9">
    <source>
        <dbReference type="EMBL" id="KAH6827922.1"/>
    </source>
</evidence>
<comment type="subcellular location">
    <subcellularLocation>
        <location evidence="2">Cell membrane</location>
    </subcellularLocation>
</comment>
<dbReference type="EMBL" id="SDAM02000134">
    <property type="protein sequence ID" value="KAH6827922.1"/>
    <property type="molecule type" value="Genomic_DNA"/>
</dbReference>
<evidence type="ECO:0000256" key="8">
    <source>
        <dbReference type="SAM" id="MobiDB-lite"/>
    </source>
</evidence>
<evidence type="ECO:0000256" key="6">
    <source>
        <dbReference type="ARBA" id="ARBA00023136"/>
    </source>
</evidence>
<dbReference type="GO" id="GO:0005886">
    <property type="term" value="C:plasma membrane"/>
    <property type="evidence" value="ECO:0007669"/>
    <property type="project" value="UniProtKB-SubCell"/>
</dbReference>
<organism evidence="9 10">
    <name type="scientific">Perilla frutescens var. hirtella</name>
    <name type="common">Perilla citriodora</name>
    <name type="synonym">Perilla setoyensis</name>
    <dbReference type="NCBI Taxonomy" id="608512"/>
    <lineage>
        <taxon>Eukaryota</taxon>
        <taxon>Viridiplantae</taxon>
        <taxon>Streptophyta</taxon>
        <taxon>Embryophyta</taxon>
        <taxon>Tracheophyta</taxon>
        <taxon>Spermatophyta</taxon>
        <taxon>Magnoliopsida</taxon>
        <taxon>eudicotyledons</taxon>
        <taxon>Gunneridae</taxon>
        <taxon>Pentapetalae</taxon>
        <taxon>asterids</taxon>
        <taxon>lamiids</taxon>
        <taxon>Lamiales</taxon>
        <taxon>Lamiaceae</taxon>
        <taxon>Nepetoideae</taxon>
        <taxon>Elsholtzieae</taxon>
        <taxon>Perilla</taxon>
    </lineage>
</organism>
<feature type="region of interest" description="Disordered" evidence="8">
    <location>
        <begin position="228"/>
        <end position="267"/>
    </location>
</feature>
<dbReference type="InterPro" id="IPR039621">
    <property type="entry name" value="BG1-like"/>
</dbReference>
<evidence type="ECO:0000256" key="7">
    <source>
        <dbReference type="ARBA" id="ARBA00023294"/>
    </source>
</evidence>
<evidence type="ECO:0000256" key="4">
    <source>
        <dbReference type="ARBA" id="ARBA00022448"/>
    </source>
</evidence>
<evidence type="ECO:0000256" key="5">
    <source>
        <dbReference type="ARBA" id="ARBA00022475"/>
    </source>
</evidence>
<sequence length="431" mass="48461">MVERCSYRREAEISHSSFSSSLLDAIYRSIDQGDDDMVICREGLRNKTYGVDSDAGANLRRGVFKSDEEMANFQRACMIEKWMEKKVIDKSVGRRKSVKDFQVKKPQKDRENSSWSSSDSSCGAASAGFFSSSEAESFPMQRPKPIRTGFEKEKIGGNRRDSEFSRRELEQKPKIEGGFSKTKLRALKIYGDLKKVKQPISPGGKLAGFLNSLFAGGNMKKNKIVANGDDSPSLKSTNASTCSTASSFSRSCLSKTPSSRGKHSAGAKRSVRFSPVSVIVDEDCQPCGHKSLHSEMINTKKQTSNFDAAKNYNNINSIRNVINEELMAHVMEKNRRVEEVARDLLRNYQRKNQVGYEHELPFDHLRKPHVKNEVFDQDFDDEEDDDAASCASSDLFELDNLSAIGMERYREELPVYETTHLNSTGKNGLIF</sequence>
<feature type="compositionally biased region" description="Low complexity" evidence="8">
    <location>
        <begin position="113"/>
        <end position="137"/>
    </location>
</feature>
<accession>A0AAD4P6U8</accession>